<name>A0A235BW30_UNCW3</name>
<reference evidence="2 3" key="1">
    <citation type="submission" date="2017-07" db="EMBL/GenBank/DDBJ databases">
        <title>Recovery of genomes from metagenomes via a dereplication, aggregation, and scoring strategy.</title>
        <authorList>
            <person name="Sieber C.M."/>
            <person name="Probst A.J."/>
            <person name="Sharrar A."/>
            <person name="Thomas B.C."/>
            <person name="Hess M."/>
            <person name="Tringe S.G."/>
            <person name="Banfield J.F."/>
        </authorList>
    </citation>
    <scope>NUCLEOTIDE SEQUENCE [LARGE SCALE GENOMIC DNA]</scope>
    <source>
        <strain evidence="2">JGI_Cruoil_03_51_56</strain>
    </source>
</reference>
<feature type="transmembrane region" description="Helical" evidence="1">
    <location>
        <begin position="5"/>
        <end position="25"/>
    </location>
</feature>
<keyword evidence="1" id="KW-0812">Transmembrane</keyword>
<dbReference type="AlphaFoldDB" id="A0A235BW30"/>
<proteinExistence type="predicted"/>
<evidence type="ECO:0000313" key="2">
    <source>
        <dbReference type="EMBL" id="OYD16590.1"/>
    </source>
</evidence>
<comment type="caution">
    <text evidence="2">The sequence shown here is derived from an EMBL/GenBank/DDBJ whole genome shotgun (WGS) entry which is preliminary data.</text>
</comment>
<sequence length="139" mass="15623">MILPFAGLIAAAVLVGFGYFALWTAKRPDTPSNLGSFGKAMSIVMFCAAGLSLVGYTLMWPMKILKSSVFRPWGGITAQLGNERRPSPGFLEHEIRDQVEEVLSQDEELLSDQMEEFIDESDEFESRVREIVEDMKEEK</sequence>
<feature type="transmembrane region" description="Helical" evidence="1">
    <location>
        <begin position="37"/>
        <end position="58"/>
    </location>
</feature>
<organism evidence="2 3">
    <name type="scientific">candidate division WOR-3 bacterium JGI_Cruoil_03_51_56</name>
    <dbReference type="NCBI Taxonomy" id="1973747"/>
    <lineage>
        <taxon>Bacteria</taxon>
        <taxon>Bacteria division WOR-3</taxon>
    </lineage>
</organism>
<keyword evidence="1" id="KW-1133">Transmembrane helix</keyword>
<dbReference type="Proteomes" id="UP000215559">
    <property type="component" value="Unassembled WGS sequence"/>
</dbReference>
<protein>
    <submittedName>
        <fullName evidence="2">Uncharacterized protein</fullName>
    </submittedName>
</protein>
<gene>
    <name evidence="2" type="ORF">CH330_02400</name>
</gene>
<dbReference type="EMBL" id="NOZP01000044">
    <property type="protein sequence ID" value="OYD16590.1"/>
    <property type="molecule type" value="Genomic_DNA"/>
</dbReference>
<evidence type="ECO:0000313" key="3">
    <source>
        <dbReference type="Proteomes" id="UP000215559"/>
    </source>
</evidence>
<keyword evidence="1" id="KW-0472">Membrane</keyword>
<evidence type="ECO:0000256" key="1">
    <source>
        <dbReference type="SAM" id="Phobius"/>
    </source>
</evidence>
<accession>A0A235BW30</accession>